<evidence type="ECO:0000313" key="7">
    <source>
        <dbReference type="Proteomes" id="UP000077315"/>
    </source>
</evidence>
<proteinExistence type="predicted"/>
<dbReference type="InterPro" id="IPR050936">
    <property type="entry name" value="AP-1-like"/>
</dbReference>
<dbReference type="InParanoid" id="A0A163DW52"/>
<dbReference type="GO" id="GO:0001228">
    <property type="term" value="F:DNA-binding transcription activator activity, RNA polymerase II-specific"/>
    <property type="evidence" value="ECO:0007669"/>
    <property type="project" value="TreeGrafter"/>
</dbReference>
<name>A0A163DW52_PHYB8</name>
<dbReference type="EMBL" id="KV440980">
    <property type="protein sequence ID" value="OAD73780.1"/>
    <property type="molecule type" value="Genomic_DNA"/>
</dbReference>
<feature type="coiled-coil region" evidence="3">
    <location>
        <begin position="193"/>
        <end position="241"/>
    </location>
</feature>
<keyword evidence="2" id="KW-0539">Nucleus</keyword>
<dbReference type="GO" id="GO:0000976">
    <property type="term" value="F:transcription cis-regulatory region binding"/>
    <property type="evidence" value="ECO:0007669"/>
    <property type="project" value="InterPro"/>
</dbReference>
<dbReference type="Pfam" id="PF00170">
    <property type="entry name" value="bZIP_1"/>
    <property type="match status" value="1"/>
</dbReference>
<organism evidence="6 7">
    <name type="scientific">Phycomyces blakesleeanus (strain ATCC 8743b / DSM 1359 / FGSC 10004 / NBRC 33097 / NRRL 1555)</name>
    <dbReference type="NCBI Taxonomy" id="763407"/>
    <lineage>
        <taxon>Eukaryota</taxon>
        <taxon>Fungi</taxon>
        <taxon>Fungi incertae sedis</taxon>
        <taxon>Mucoromycota</taxon>
        <taxon>Mucoromycotina</taxon>
        <taxon>Mucoromycetes</taxon>
        <taxon>Mucorales</taxon>
        <taxon>Phycomycetaceae</taxon>
        <taxon>Phycomyces</taxon>
    </lineage>
</organism>
<evidence type="ECO:0000256" key="3">
    <source>
        <dbReference type="SAM" id="Coils"/>
    </source>
</evidence>
<protein>
    <submittedName>
        <fullName evidence="6">Basic-leucine zipper transcription factor</fullName>
    </submittedName>
</protein>
<keyword evidence="7" id="KW-1185">Reference proteome</keyword>
<dbReference type="Gene3D" id="1.20.5.170">
    <property type="match status" value="1"/>
</dbReference>
<dbReference type="GeneID" id="28999362"/>
<dbReference type="Proteomes" id="UP000077315">
    <property type="component" value="Unassembled WGS sequence"/>
</dbReference>
<evidence type="ECO:0000256" key="2">
    <source>
        <dbReference type="ARBA" id="ARBA00023242"/>
    </source>
</evidence>
<evidence type="ECO:0000313" key="6">
    <source>
        <dbReference type="EMBL" id="OAD73780.1"/>
    </source>
</evidence>
<reference evidence="7" key="1">
    <citation type="submission" date="2015-06" db="EMBL/GenBank/DDBJ databases">
        <title>Expansion of signal transduction pathways in fungi by whole-genome duplication.</title>
        <authorList>
            <consortium name="DOE Joint Genome Institute"/>
            <person name="Corrochano L.M."/>
            <person name="Kuo A."/>
            <person name="Marcet-Houben M."/>
            <person name="Polaino S."/>
            <person name="Salamov A."/>
            <person name="Villalobos J.M."/>
            <person name="Alvarez M.I."/>
            <person name="Avalos J."/>
            <person name="Benito E.P."/>
            <person name="Benoit I."/>
            <person name="Burger G."/>
            <person name="Camino L.P."/>
            <person name="Canovas D."/>
            <person name="Cerda-Olmedo E."/>
            <person name="Cheng J.-F."/>
            <person name="Dominguez A."/>
            <person name="Elias M."/>
            <person name="Eslava A.P."/>
            <person name="Glaser F."/>
            <person name="Grimwood J."/>
            <person name="Gutierrez G."/>
            <person name="Heitman J."/>
            <person name="Henrissat B."/>
            <person name="Iturriaga E.A."/>
            <person name="Lang B.F."/>
            <person name="Lavin J.L."/>
            <person name="Lee S."/>
            <person name="Li W."/>
            <person name="Lindquist E."/>
            <person name="Lopez-Garcia S."/>
            <person name="Luque E.M."/>
            <person name="Marcos A.T."/>
            <person name="Martin J."/>
            <person name="McCluskey K."/>
            <person name="Medina H.R."/>
            <person name="Miralles-Duran A."/>
            <person name="Miyazaki A."/>
            <person name="Munoz-Torres E."/>
            <person name="Oguiza J.A."/>
            <person name="Ohm R."/>
            <person name="Olmedo M."/>
            <person name="Orejas M."/>
            <person name="Ortiz-Castellanos L."/>
            <person name="Pisabarro A.G."/>
            <person name="Rodriguez-Romero J."/>
            <person name="Ruiz-Herrera J."/>
            <person name="Ruiz-Vazquez R."/>
            <person name="Sanz C."/>
            <person name="Schackwitz W."/>
            <person name="Schmutz J."/>
            <person name="Shahriari M."/>
            <person name="Shelest E."/>
            <person name="Silva-Franco F."/>
            <person name="Soanes D."/>
            <person name="Syed K."/>
            <person name="Tagua V.G."/>
            <person name="Talbot N.J."/>
            <person name="Thon M."/>
            <person name="De vries R.P."/>
            <person name="Wiebenga A."/>
            <person name="Yadav J.S."/>
            <person name="Braun E.L."/>
            <person name="Baker S."/>
            <person name="Garre V."/>
            <person name="Horwitz B."/>
            <person name="Torres-Martinez S."/>
            <person name="Idnurm A."/>
            <person name="Herrera-Estrella A."/>
            <person name="Gabaldon T."/>
            <person name="Grigoriev I.V."/>
        </authorList>
    </citation>
    <scope>NUCLEOTIDE SEQUENCE [LARGE SCALE GENOMIC DNA]</scope>
    <source>
        <strain evidence="7">NRRL 1555(-)</strain>
    </source>
</reference>
<dbReference type="InterPro" id="IPR004827">
    <property type="entry name" value="bZIP"/>
</dbReference>
<dbReference type="CDD" id="cd14810">
    <property type="entry name" value="bZIP_u1"/>
    <property type="match status" value="1"/>
</dbReference>
<dbReference type="SMART" id="SM00338">
    <property type="entry name" value="BRLZ"/>
    <property type="match status" value="1"/>
</dbReference>
<dbReference type="PROSITE" id="PS00036">
    <property type="entry name" value="BZIP_BASIC"/>
    <property type="match status" value="1"/>
</dbReference>
<dbReference type="SUPFAM" id="SSF57959">
    <property type="entry name" value="Leucine zipper domain"/>
    <property type="match status" value="1"/>
</dbReference>
<dbReference type="InterPro" id="IPR046347">
    <property type="entry name" value="bZIP_sf"/>
</dbReference>
<keyword evidence="3" id="KW-0175">Coiled coil</keyword>
<dbReference type="RefSeq" id="XP_018291820.1">
    <property type="nucleotide sequence ID" value="XM_018438456.1"/>
</dbReference>
<evidence type="ECO:0000256" key="4">
    <source>
        <dbReference type="SAM" id="MobiDB-lite"/>
    </source>
</evidence>
<evidence type="ECO:0000256" key="1">
    <source>
        <dbReference type="ARBA" id="ARBA00004123"/>
    </source>
</evidence>
<dbReference type="STRING" id="763407.A0A163DW52"/>
<sequence length="394" mass="44159">MDFEDLMDMEWLNNHTEDMPIKEEPLDSYYNFQNYYEEPECSLAGLPYLSPGAGSPELADDEGPPLIMPTTDQIRQLIDMAKRQLALREQEQSAPPTTPTITTTALPASSTAPLLFSEPIQPPQTVAPEDLIKTEPKRSRRDSSASACEDVLALEACAEADGIDIKKLTPKERRQLRNKISARNFRVRRKEYITTLEGQVDKHKKHAERLQDRLGSVEDENRQLRTEVDTLRRQNQMLQKAAATSSSATILPSSVELTRTPSSPRPGGLKPNLRKDISILGTKAQDYRQDNYILVSNAIMPNWDLDAILSQTPTPVQPTHSSSLSMQAAAGHFIALVAQMATHIPLDQTITKMPSYYEEVYDGLIMTGLIDNVQSGSNVTDKSFWWWDAQPQHA</sequence>
<gene>
    <name evidence="6" type="ORF">PHYBLDRAFT_181357</name>
</gene>
<accession>A0A163DW52</accession>
<dbReference type="GO" id="GO:0090575">
    <property type="term" value="C:RNA polymerase II transcription regulator complex"/>
    <property type="evidence" value="ECO:0007669"/>
    <property type="project" value="TreeGrafter"/>
</dbReference>
<dbReference type="VEuPathDB" id="FungiDB:PHYBLDRAFT_181357"/>
<feature type="region of interest" description="Disordered" evidence="4">
    <location>
        <begin position="115"/>
        <end position="146"/>
    </location>
</feature>
<dbReference type="OrthoDB" id="5571888at2759"/>
<evidence type="ECO:0000259" key="5">
    <source>
        <dbReference type="PROSITE" id="PS50217"/>
    </source>
</evidence>
<dbReference type="AlphaFoldDB" id="A0A163DW52"/>
<feature type="domain" description="BZIP" evidence="5">
    <location>
        <begin position="171"/>
        <end position="231"/>
    </location>
</feature>
<dbReference type="PROSITE" id="PS50217">
    <property type="entry name" value="BZIP"/>
    <property type="match status" value="1"/>
</dbReference>
<dbReference type="PANTHER" id="PTHR40621">
    <property type="entry name" value="TRANSCRIPTION FACTOR KAPC-RELATED"/>
    <property type="match status" value="1"/>
</dbReference>
<dbReference type="PANTHER" id="PTHR40621:SF10">
    <property type="entry name" value="BZIP DOMAIN-CONTAINING PROTEIN"/>
    <property type="match status" value="1"/>
</dbReference>
<comment type="subcellular location">
    <subcellularLocation>
        <location evidence="1">Nucleus</location>
    </subcellularLocation>
</comment>
<feature type="compositionally biased region" description="Basic and acidic residues" evidence="4">
    <location>
        <begin position="130"/>
        <end position="143"/>
    </location>
</feature>